<evidence type="ECO:0000313" key="1">
    <source>
        <dbReference type="EMBL" id="AXC13499.1"/>
    </source>
</evidence>
<keyword evidence="2" id="KW-1185">Reference proteome</keyword>
<accession>A0A2Z5G362</accession>
<protein>
    <submittedName>
        <fullName evidence="1">Uncharacterized protein</fullName>
    </submittedName>
</protein>
<dbReference type="Proteomes" id="UP000253606">
    <property type="component" value="Chromosome"/>
</dbReference>
<dbReference type="EMBL" id="CP030840">
    <property type="protein sequence ID" value="AXC13499.1"/>
    <property type="molecule type" value="Genomic_DNA"/>
</dbReference>
<name>A0A2Z5G362_9BACT</name>
<evidence type="ECO:0000313" key="2">
    <source>
        <dbReference type="Proteomes" id="UP000253606"/>
    </source>
</evidence>
<sequence length="167" mass="19042">MFSLEIWLGFSFSFHSPIRFDSVSACFTPKTENHSEFEGPALPVFQVLPKGKSFWFVRIVWEPALVLLLSVVLQDLFIIQPTLSLYLKFAALALMTKNFIAWHHAWEYLRKLLHMRISAPIMAKLVSGDATEEELAPMHLCSFPKNLSPAIRQAAAVQIARSYSHDH</sequence>
<dbReference type="AlphaFoldDB" id="A0A2Z5G362"/>
<proteinExistence type="predicted"/>
<organism evidence="1 2">
    <name type="scientific">Acidisarcina polymorpha</name>
    <dbReference type="NCBI Taxonomy" id="2211140"/>
    <lineage>
        <taxon>Bacteria</taxon>
        <taxon>Pseudomonadati</taxon>
        <taxon>Acidobacteriota</taxon>
        <taxon>Terriglobia</taxon>
        <taxon>Terriglobales</taxon>
        <taxon>Acidobacteriaceae</taxon>
        <taxon>Acidisarcina</taxon>
    </lineage>
</organism>
<dbReference type="KEGG" id="abas:ACPOL_4222"/>
<gene>
    <name evidence="1" type="ORF">ACPOL_4222</name>
</gene>
<reference evidence="1 2" key="1">
    <citation type="journal article" date="2018" name="Front. Microbiol.">
        <title>Hydrolytic Capabilities as a Key to Environmental Success: Chitinolytic and Cellulolytic Acidobacteria From Acidic Sub-arctic Soils and Boreal Peatlands.</title>
        <authorList>
            <person name="Belova S.E."/>
            <person name="Ravin N.V."/>
            <person name="Pankratov T.A."/>
            <person name="Rakitin A.L."/>
            <person name="Ivanova A.A."/>
            <person name="Beletsky A.V."/>
            <person name="Mardanov A.V."/>
            <person name="Sinninghe Damste J.S."/>
            <person name="Dedysh S.N."/>
        </authorList>
    </citation>
    <scope>NUCLEOTIDE SEQUENCE [LARGE SCALE GENOMIC DNA]</scope>
    <source>
        <strain evidence="1 2">SBC82</strain>
    </source>
</reference>